<gene>
    <name evidence="1" type="ORF">NVI5450_3862</name>
</gene>
<evidence type="ECO:0000313" key="1">
    <source>
        <dbReference type="EMBL" id="SGZ12623.1"/>
    </source>
</evidence>
<protein>
    <submittedName>
        <fullName evidence="1">Hep/Hag repeat protein</fullName>
    </submittedName>
</protein>
<evidence type="ECO:0000313" key="2">
    <source>
        <dbReference type="Proteomes" id="UP000183794"/>
    </source>
</evidence>
<dbReference type="Proteomes" id="UP000183794">
    <property type="component" value="Unassembled WGS sequence"/>
</dbReference>
<dbReference type="HOGENOM" id="CLU_1998972_0_0_6"/>
<dbReference type="AlphaFoldDB" id="A0A090K8S3"/>
<dbReference type="OrthoDB" id="6704512at2"/>
<dbReference type="RefSeq" id="WP_045110484.1">
    <property type="nucleotide sequence ID" value="NZ_CAWRBC010000118.1"/>
</dbReference>
<accession>A0A090K8S3</accession>
<dbReference type="STRING" id="80854.MVIS_2290"/>
<dbReference type="PATRIC" id="fig|80854.5.peg.2441"/>
<dbReference type="KEGG" id="mvs:MVIS_2290"/>
<sequence length="130" mass="14055">MKNVGIGAVLMLISVSASAGESLDICLVTGTPPTDIKYEKIQRIKIGKGTYGSVTDILPAFADKANSLGANAVVNYIGSQRFGFWPWRFIRPIVRGEAVKLHLDNGKTCQDIGGSTVKRVIETNKEPHLI</sequence>
<proteinExistence type="predicted"/>
<name>A0A090K8S3_9GAMM</name>
<reference evidence="1 2" key="1">
    <citation type="submission" date="2016-11" db="EMBL/GenBank/DDBJ databases">
        <authorList>
            <person name="Jaros S."/>
            <person name="Januszkiewicz K."/>
            <person name="Wedrychowicz H."/>
        </authorList>
    </citation>
    <scope>NUCLEOTIDE SEQUENCE [LARGE SCALE GENOMIC DNA]</scope>
    <source>
        <strain evidence="1">NVI 5450</strain>
    </source>
</reference>
<dbReference type="EMBL" id="FPLD01000102">
    <property type="protein sequence ID" value="SGZ12623.1"/>
    <property type="molecule type" value="Genomic_DNA"/>
</dbReference>
<organism evidence="1 2">
    <name type="scientific">Moritella viscosa</name>
    <dbReference type="NCBI Taxonomy" id="80854"/>
    <lineage>
        <taxon>Bacteria</taxon>
        <taxon>Pseudomonadati</taxon>
        <taxon>Pseudomonadota</taxon>
        <taxon>Gammaproteobacteria</taxon>
        <taxon>Alteromonadales</taxon>
        <taxon>Moritellaceae</taxon>
        <taxon>Moritella</taxon>
    </lineage>
</organism>